<feature type="domain" description="Exocyst complex subunit Exo70 C-terminal" evidence="5">
    <location>
        <begin position="249"/>
        <end position="625"/>
    </location>
</feature>
<comment type="function">
    <text evidence="3">Component of the exocyst complex.</text>
</comment>
<dbReference type="InterPro" id="IPR004140">
    <property type="entry name" value="Exo70"/>
</dbReference>
<gene>
    <name evidence="6" type="ORF">MKW98_012753</name>
</gene>
<dbReference type="InterPro" id="IPR046364">
    <property type="entry name" value="Exo70_C"/>
</dbReference>
<dbReference type="GO" id="GO:0015031">
    <property type="term" value="P:protein transport"/>
    <property type="evidence" value="ECO:0007669"/>
    <property type="project" value="UniProtKB-KW"/>
</dbReference>
<feature type="compositionally biased region" description="Low complexity" evidence="4">
    <location>
        <begin position="155"/>
        <end position="172"/>
    </location>
</feature>
<dbReference type="InterPro" id="IPR016159">
    <property type="entry name" value="Cullin_repeat-like_dom_sf"/>
</dbReference>
<evidence type="ECO:0000259" key="5">
    <source>
        <dbReference type="Pfam" id="PF03081"/>
    </source>
</evidence>
<reference evidence="6" key="1">
    <citation type="submission" date="2022-04" db="EMBL/GenBank/DDBJ databases">
        <title>A functionally conserved STORR gene fusion in Papaver species that diverged 16.8 million years ago.</title>
        <authorList>
            <person name="Catania T."/>
        </authorList>
    </citation>
    <scope>NUCLEOTIDE SEQUENCE</scope>
    <source>
        <strain evidence="6">S-188037</strain>
    </source>
</reference>
<comment type="caution">
    <text evidence="6">The sequence shown here is derived from an EMBL/GenBank/DDBJ whole genome shotgun (WGS) entry which is preliminary data.</text>
</comment>
<evidence type="ECO:0000256" key="3">
    <source>
        <dbReference type="RuleBase" id="RU365026"/>
    </source>
</evidence>
<evidence type="ECO:0000313" key="7">
    <source>
        <dbReference type="Proteomes" id="UP001202328"/>
    </source>
</evidence>
<dbReference type="SUPFAM" id="SSF74788">
    <property type="entry name" value="Cullin repeat-like"/>
    <property type="match status" value="1"/>
</dbReference>
<protein>
    <recommendedName>
        <fullName evidence="3">Exocyst subunit Exo70 family protein</fullName>
    </recommendedName>
</protein>
<dbReference type="PANTHER" id="PTHR12542">
    <property type="entry name" value="EXOCYST COMPLEX PROTEIN EXO70"/>
    <property type="match status" value="1"/>
</dbReference>
<dbReference type="PANTHER" id="PTHR12542:SF7">
    <property type="entry name" value="EXOCYST SUBUNIT EXO70 FAMILY PROTEIN"/>
    <property type="match status" value="1"/>
</dbReference>
<dbReference type="Pfam" id="PF03081">
    <property type="entry name" value="Exo70_C"/>
    <property type="match status" value="1"/>
</dbReference>
<keyword evidence="3" id="KW-0268">Exocytosis</keyword>
<evidence type="ECO:0000256" key="1">
    <source>
        <dbReference type="ARBA" id="ARBA00006756"/>
    </source>
</evidence>
<dbReference type="Proteomes" id="UP001202328">
    <property type="component" value="Unassembled WGS sequence"/>
</dbReference>
<evidence type="ECO:0000313" key="6">
    <source>
        <dbReference type="EMBL" id="KAI3935561.1"/>
    </source>
</evidence>
<sequence length="641" mass="72451">MSSSPASPSSPENSISEAEKLIHRYDGDEQMIFCHGDHRQEADNYLHAVDEIQRSLESCAVASSSSGDRNKLKVSIEIAMARLEDEFKNLLNTHTKFIETDWLIDLNSSINSRNSISSRRGVGEEFTDDPQDYSEEFELQNSLSFDSGNGEPEVGESGSHSRTGSRSSTSYRSTSSIREIDLIPAEAINDLRSIAERMISAGYIRECLQVYTGIRKLAIESNFHHLKVENLSIGEVQRLKWDVVEEKIKKWIRAANICVRILFASEKKLCEQIFEGFEGFEGEDCDADEACFYDTVKGFAVQVLNFADAVSIGDRTPHKLFKILDLHDSLSQLIPDIEEVFDSNLSEGIPVHASEILSRLADAARGMLIEFENLVIREPSQIPVPGGTIHPLTRYVMNYISLISDYKETLVKLIVSKPVIVLVPSDPIASEMELQDSDNKSPLALHLVWIILNLHHNLDVKSQYYKDPSLPHLFLMNNIRYIVTKVKKGSAELQEMIGDSYLKKLSGKVRQSALAYQRSTLGRLLDCLRDEGLHVTGSFSSGVSKTLLRERFKSFNALFGDVHRSQVTWSVPDLQLREELRIALSETLIPAYRSFLGRFRGQIENGRHPELYIKYSVEDIENAVLDFFESHQHSLQSKRSR</sequence>
<keyword evidence="2 3" id="KW-0813">Transport</keyword>
<evidence type="ECO:0000256" key="2">
    <source>
        <dbReference type="ARBA" id="ARBA00022448"/>
    </source>
</evidence>
<accession>A0AAD4T3S4</accession>
<dbReference type="Pfam" id="PF20669">
    <property type="entry name" value="Exo70_N"/>
    <property type="match status" value="1"/>
</dbReference>
<dbReference type="GO" id="GO:0006887">
    <property type="term" value="P:exocytosis"/>
    <property type="evidence" value="ECO:0007669"/>
    <property type="project" value="UniProtKB-KW"/>
</dbReference>
<comment type="similarity">
    <text evidence="1 3">Belongs to the EXO70 family.</text>
</comment>
<dbReference type="Gene3D" id="1.20.1280.170">
    <property type="entry name" value="Exocyst complex component Exo70"/>
    <property type="match status" value="2"/>
</dbReference>
<keyword evidence="7" id="KW-1185">Reference proteome</keyword>
<dbReference type="EMBL" id="JAJJMB010006252">
    <property type="protein sequence ID" value="KAI3935561.1"/>
    <property type="molecule type" value="Genomic_DNA"/>
</dbReference>
<proteinExistence type="inferred from homology"/>
<feature type="region of interest" description="Disordered" evidence="4">
    <location>
        <begin position="144"/>
        <end position="172"/>
    </location>
</feature>
<name>A0AAD4T3S4_9MAGN</name>
<dbReference type="GO" id="GO:0005546">
    <property type="term" value="F:phosphatidylinositol-4,5-bisphosphate binding"/>
    <property type="evidence" value="ECO:0007669"/>
    <property type="project" value="InterPro"/>
</dbReference>
<dbReference type="GO" id="GO:0000145">
    <property type="term" value="C:exocyst"/>
    <property type="evidence" value="ECO:0007669"/>
    <property type="project" value="InterPro"/>
</dbReference>
<dbReference type="AlphaFoldDB" id="A0AAD4T3S4"/>
<keyword evidence="3" id="KW-0653">Protein transport</keyword>
<evidence type="ECO:0000256" key="4">
    <source>
        <dbReference type="SAM" id="MobiDB-lite"/>
    </source>
</evidence>
<organism evidence="6 7">
    <name type="scientific">Papaver atlanticum</name>
    <dbReference type="NCBI Taxonomy" id="357466"/>
    <lineage>
        <taxon>Eukaryota</taxon>
        <taxon>Viridiplantae</taxon>
        <taxon>Streptophyta</taxon>
        <taxon>Embryophyta</taxon>
        <taxon>Tracheophyta</taxon>
        <taxon>Spermatophyta</taxon>
        <taxon>Magnoliopsida</taxon>
        <taxon>Ranunculales</taxon>
        <taxon>Papaveraceae</taxon>
        <taxon>Papaveroideae</taxon>
        <taxon>Papaver</taxon>
    </lineage>
</organism>